<evidence type="ECO:0000313" key="2">
    <source>
        <dbReference type="Proteomes" id="UP000805193"/>
    </source>
</evidence>
<evidence type="ECO:0000313" key="1">
    <source>
        <dbReference type="EMBL" id="KAG0421464.1"/>
    </source>
</evidence>
<name>A0AC60PKN7_IXOPE</name>
<keyword evidence="2" id="KW-1185">Reference proteome</keyword>
<sequence length="278" mass="29929">MPSSEPVVIADITSAKTHCQLRASGRLGASDLTLTVNTDGSPVFSSSGASIWPIQFMVNELPVPQRFEHCTLAGLWFGKGHPNMALFLSKFVEDINSMEPVVWEHQGTCHSSRAFVICFSVDAPARSVVQNCVLFNGYFGCPWCLIKGDYIEGSVRYIYSSDSPDRTTEGVLRDMALGLECSVPINGYKGPSPTVKLPHFDLVWGFTVDYMRAVLLGVARQITEELLTSSNSQKGYYIGGTGFLGGTYDEAMQGVVVTAIGNRGGETAPGMANGGGIH</sequence>
<organism evidence="1 2">
    <name type="scientific">Ixodes persulcatus</name>
    <name type="common">Taiga tick</name>
    <dbReference type="NCBI Taxonomy" id="34615"/>
    <lineage>
        <taxon>Eukaryota</taxon>
        <taxon>Metazoa</taxon>
        <taxon>Ecdysozoa</taxon>
        <taxon>Arthropoda</taxon>
        <taxon>Chelicerata</taxon>
        <taxon>Arachnida</taxon>
        <taxon>Acari</taxon>
        <taxon>Parasitiformes</taxon>
        <taxon>Ixodida</taxon>
        <taxon>Ixodoidea</taxon>
        <taxon>Ixodidae</taxon>
        <taxon>Ixodinae</taxon>
        <taxon>Ixodes</taxon>
    </lineage>
</organism>
<proteinExistence type="predicted"/>
<reference evidence="1 2" key="1">
    <citation type="journal article" date="2020" name="Cell">
        <title>Large-Scale Comparative Analyses of Tick Genomes Elucidate Their Genetic Diversity and Vector Capacities.</title>
        <authorList>
            <consortium name="Tick Genome and Microbiome Consortium (TIGMIC)"/>
            <person name="Jia N."/>
            <person name="Wang J."/>
            <person name="Shi W."/>
            <person name="Du L."/>
            <person name="Sun Y."/>
            <person name="Zhan W."/>
            <person name="Jiang J.F."/>
            <person name="Wang Q."/>
            <person name="Zhang B."/>
            <person name="Ji P."/>
            <person name="Bell-Sakyi L."/>
            <person name="Cui X.M."/>
            <person name="Yuan T.T."/>
            <person name="Jiang B.G."/>
            <person name="Yang W.F."/>
            <person name="Lam T.T."/>
            <person name="Chang Q.C."/>
            <person name="Ding S.J."/>
            <person name="Wang X.J."/>
            <person name="Zhu J.G."/>
            <person name="Ruan X.D."/>
            <person name="Zhao L."/>
            <person name="Wei J.T."/>
            <person name="Ye R.Z."/>
            <person name="Que T.C."/>
            <person name="Du C.H."/>
            <person name="Zhou Y.H."/>
            <person name="Cheng J.X."/>
            <person name="Dai P.F."/>
            <person name="Guo W.B."/>
            <person name="Han X.H."/>
            <person name="Huang E.J."/>
            <person name="Li L.F."/>
            <person name="Wei W."/>
            <person name="Gao Y.C."/>
            <person name="Liu J.Z."/>
            <person name="Shao H.Z."/>
            <person name="Wang X."/>
            <person name="Wang C.C."/>
            <person name="Yang T.C."/>
            <person name="Huo Q.B."/>
            <person name="Li W."/>
            <person name="Chen H.Y."/>
            <person name="Chen S.E."/>
            <person name="Zhou L.G."/>
            <person name="Ni X.B."/>
            <person name="Tian J.H."/>
            <person name="Sheng Y."/>
            <person name="Liu T."/>
            <person name="Pan Y.S."/>
            <person name="Xia L.Y."/>
            <person name="Li J."/>
            <person name="Zhao F."/>
            <person name="Cao W.C."/>
        </authorList>
    </citation>
    <scope>NUCLEOTIDE SEQUENCE [LARGE SCALE GENOMIC DNA]</scope>
    <source>
        <strain evidence="1">Iper-2018</strain>
    </source>
</reference>
<gene>
    <name evidence="1" type="ORF">HPB47_002649</name>
</gene>
<dbReference type="EMBL" id="JABSTQ010010362">
    <property type="protein sequence ID" value="KAG0421464.1"/>
    <property type="molecule type" value="Genomic_DNA"/>
</dbReference>
<comment type="caution">
    <text evidence="1">The sequence shown here is derived from an EMBL/GenBank/DDBJ whole genome shotgun (WGS) entry which is preliminary data.</text>
</comment>
<protein>
    <submittedName>
        <fullName evidence="1">Uncharacterized protein</fullName>
    </submittedName>
</protein>
<accession>A0AC60PKN7</accession>
<dbReference type="Proteomes" id="UP000805193">
    <property type="component" value="Unassembled WGS sequence"/>
</dbReference>